<dbReference type="Proteomes" id="UP000762676">
    <property type="component" value="Unassembled WGS sequence"/>
</dbReference>
<feature type="region of interest" description="Disordered" evidence="1">
    <location>
        <begin position="93"/>
        <end position="127"/>
    </location>
</feature>
<reference evidence="2 3" key="1">
    <citation type="journal article" date="2021" name="Elife">
        <title>Chloroplast acquisition without the gene transfer in kleptoplastic sea slugs, Plakobranchus ocellatus.</title>
        <authorList>
            <person name="Maeda T."/>
            <person name="Takahashi S."/>
            <person name="Yoshida T."/>
            <person name="Shimamura S."/>
            <person name="Takaki Y."/>
            <person name="Nagai Y."/>
            <person name="Toyoda A."/>
            <person name="Suzuki Y."/>
            <person name="Arimoto A."/>
            <person name="Ishii H."/>
            <person name="Satoh N."/>
            <person name="Nishiyama T."/>
            <person name="Hasebe M."/>
            <person name="Maruyama T."/>
            <person name="Minagawa J."/>
            <person name="Obokata J."/>
            <person name="Shigenobu S."/>
        </authorList>
    </citation>
    <scope>NUCLEOTIDE SEQUENCE [LARGE SCALE GENOMIC DNA]</scope>
</reference>
<evidence type="ECO:0000313" key="3">
    <source>
        <dbReference type="Proteomes" id="UP000762676"/>
    </source>
</evidence>
<organism evidence="2 3">
    <name type="scientific">Elysia marginata</name>
    <dbReference type="NCBI Taxonomy" id="1093978"/>
    <lineage>
        <taxon>Eukaryota</taxon>
        <taxon>Metazoa</taxon>
        <taxon>Spiralia</taxon>
        <taxon>Lophotrochozoa</taxon>
        <taxon>Mollusca</taxon>
        <taxon>Gastropoda</taxon>
        <taxon>Heterobranchia</taxon>
        <taxon>Euthyneura</taxon>
        <taxon>Panpulmonata</taxon>
        <taxon>Sacoglossa</taxon>
        <taxon>Placobranchoidea</taxon>
        <taxon>Plakobranchidae</taxon>
        <taxon>Elysia</taxon>
    </lineage>
</organism>
<keyword evidence="3" id="KW-1185">Reference proteome</keyword>
<evidence type="ECO:0000313" key="2">
    <source>
        <dbReference type="EMBL" id="GFS17432.1"/>
    </source>
</evidence>
<evidence type="ECO:0000256" key="1">
    <source>
        <dbReference type="SAM" id="MobiDB-lite"/>
    </source>
</evidence>
<protein>
    <submittedName>
        <fullName evidence="2">Uncharacterized protein</fullName>
    </submittedName>
</protein>
<dbReference type="AlphaFoldDB" id="A0AAV4J3T7"/>
<name>A0AAV4J3T7_9GAST</name>
<gene>
    <name evidence="2" type="ORF">ElyMa_006822200</name>
</gene>
<accession>A0AAV4J3T7</accession>
<feature type="compositionally biased region" description="Basic and acidic residues" evidence="1">
    <location>
        <begin position="103"/>
        <end position="127"/>
    </location>
</feature>
<sequence length="127" mass="14340">MALEVISDTLARLSGWQAVAAVLLSPYTVTHWGFQVFSYPLSPTSANLQWRGSKFRDQAEWTWSSPPTGAMQTSPQRDAPYLAADLEDELLCTTRTQGPAPTRDSRMREIQPEREKSRQEKILNAED</sequence>
<comment type="caution">
    <text evidence="2">The sequence shown here is derived from an EMBL/GenBank/DDBJ whole genome shotgun (WGS) entry which is preliminary data.</text>
</comment>
<dbReference type="EMBL" id="BMAT01013652">
    <property type="protein sequence ID" value="GFS17432.1"/>
    <property type="molecule type" value="Genomic_DNA"/>
</dbReference>
<proteinExistence type="predicted"/>